<dbReference type="InterPro" id="IPR047575">
    <property type="entry name" value="Sm"/>
</dbReference>
<keyword evidence="7 9" id="KW-0539">Nucleus</keyword>
<keyword evidence="4" id="KW-0963">Cytoplasm</keyword>
<feature type="domain" description="Sm" evidence="10">
    <location>
        <begin position="9"/>
        <end position="81"/>
    </location>
</feature>
<organism evidence="11 12">
    <name type="scientific">Tritrichomonas musculus</name>
    <dbReference type="NCBI Taxonomy" id="1915356"/>
    <lineage>
        <taxon>Eukaryota</taxon>
        <taxon>Metamonada</taxon>
        <taxon>Parabasalia</taxon>
        <taxon>Tritrichomonadida</taxon>
        <taxon>Tritrichomonadidae</taxon>
        <taxon>Tritrichomonas</taxon>
    </lineage>
</organism>
<evidence type="ECO:0000256" key="7">
    <source>
        <dbReference type="ARBA" id="ARBA00023242"/>
    </source>
</evidence>
<evidence type="ECO:0000256" key="8">
    <source>
        <dbReference type="ARBA" id="ARBA00023274"/>
    </source>
</evidence>
<keyword evidence="6 9" id="KW-0508">mRNA splicing</keyword>
<evidence type="ECO:0000256" key="2">
    <source>
        <dbReference type="ARBA" id="ARBA00004514"/>
    </source>
</evidence>
<dbReference type="Proteomes" id="UP001470230">
    <property type="component" value="Unassembled WGS sequence"/>
</dbReference>
<evidence type="ECO:0000256" key="3">
    <source>
        <dbReference type="ARBA" id="ARBA00008146"/>
    </source>
</evidence>
<keyword evidence="8 9" id="KW-0687">Ribonucleoprotein</keyword>
<comment type="similarity">
    <text evidence="3 9">Belongs to the snRNP core protein family.</text>
</comment>
<comment type="subcellular location">
    <subcellularLocation>
        <location evidence="2">Cytoplasm</location>
        <location evidence="2">Cytosol</location>
    </subcellularLocation>
    <subcellularLocation>
        <location evidence="1 9">Nucleus</location>
    </subcellularLocation>
</comment>
<dbReference type="SMART" id="SM00651">
    <property type="entry name" value="Sm"/>
    <property type="match status" value="1"/>
</dbReference>
<evidence type="ECO:0000259" key="10">
    <source>
        <dbReference type="PROSITE" id="PS52002"/>
    </source>
</evidence>
<evidence type="ECO:0000256" key="1">
    <source>
        <dbReference type="ARBA" id="ARBA00004123"/>
    </source>
</evidence>
<accession>A0ABR2K7G8</accession>
<dbReference type="InterPro" id="IPR001163">
    <property type="entry name" value="Sm_dom_euk/arc"/>
</dbReference>
<dbReference type="CDD" id="cd01721">
    <property type="entry name" value="Sm_D3"/>
    <property type="match status" value="1"/>
</dbReference>
<gene>
    <name evidence="11" type="ORF">M9Y10_038102</name>
</gene>
<keyword evidence="5 9" id="KW-0507">mRNA processing</keyword>
<dbReference type="InterPro" id="IPR027141">
    <property type="entry name" value="LSm4/Sm_D1/D3"/>
</dbReference>
<comment type="caution">
    <text evidence="11">The sequence shown here is derived from an EMBL/GenBank/DDBJ whole genome shotgun (WGS) entry which is preliminary data.</text>
</comment>
<dbReference type="PANTHER" id="PTHR23338">
    <property type="entry name" value="SMALL NUCLEAR RIBONUCLEOPROTEIN SM"/>
    <property type="match status" value="1"/>
</dbReference>
<dbReference type="InterPro" id="IPR034099">
    <property type="entry name" value="SmD3"/>
</dbReference>
<reference evidence="11 12" key="1">
    <citation type="submission" date="2024-04" db="EMBL/GenBank/DDBJ databases">
        <title>Tritrichomonas musculus Genome.</title>
        <authorList>
            <person name="Alves-Ferreira E."/>
            <person name="Grigg M."/>
            <person name="Lorenzi H."/>
            <person name="Galac M."/>
        </authorList>
    </citation>
    <scope>NUCLEOTIDE SEQUENCE [LARGE SCALE GENOMIC DNA]</scope>
    <source>
        <strain evidence="11 12">EAF2021</strain>
    </source>
</reference>
<keyword evidence="12" id="KW-1185">Reference proteome</keyword>
<evidence type="ECO:0000256" key="9">
    <source>
        <dbReference type="RuleBase" id="RU365050"/>
    </source>
</evidence>
<evidence type="ECO:0000256" key="5">
    <source>
        <dbReference type="ARBA" id="ARBA00022664"/>
    </source>
</evidence>
<dbReference type="GO" id="GO:1990904">
    <property type="term" value="C:ribonucleoprotein complex"/>
    <property type="evidence" value="ECO:0007669"/>
    <property type="project" value="UniProtKB-KW"/>
</dbReference>
<dbReference type="EMBL" id="JAPFFF010000006">
    <property type="protein sequence ID" value="KAK8887066.1"/>
    <property type="molecule type" value="Genomic_DNA"/>
</dbReference>
<dbReference type="InterPro" id="IPR010920">
    <property type="entry name" value="LSM_dom_sf"/>
</dbReference>
<sequence length="118" mass="13550">MSAHIEFNLPLILLHEANGFVVSVELKTGEIYRGTLEATEDYMNCELTDVTYTNLNGEESHVDRVYIRGSNILFFVIPDMFVNNPYFVDPKTVRGHSYGYAGNLRNKAYASKIRSRFY</sequence>
<dbReference type="PROSITE" id="PS52002">
    <property type="entry name" value="SM"/>
    <property type="match status" value="1"/>
</dbReference>
<dbReference type="SUPFAM" id="SSF50182">
    <property type="entry name" value="Sm-like ribonucleoproteins"/>
    <property type="match status" value="1"/>
</dbReference>
<evidence type="ECO:0000256" key="6">
    <source>
        <dbReference type="ARBA" id="ARBA00023187"/>
    </source>
</evidence>
<protein>
    <recommendedName>
        <fullName evidence="9">Small nuclear ribonucleoprotein Sm D3</fullName>
        <shortName evidence="9">Sm-D3</shortName>
    </recommendedName>
    <alternativeName>
        <fullName evidence="9">snRNP core protein D3</fullName>
    </alternativeName>
</protein>
<evidence type="ECO:0000313" key="11">
    <source>
        <dbReference type="EMBL" id="KAK8887066.1"/>
    </source>
</evidence>
<evidence type="ECO:0000256" key="4">
    <source>
        <dbReference type="ARBA" id="ARBA00022490"/>
    </source>
</evidence>
<name>A0ABR2K7G8_9EUKA</name>
<proteinExistence type="inferred from homology"/>
<evidence type="ECO:0000313" key="12">
    <source>
        <dbReference type="Proteomes" id="UP001470230"/>
    </source>
</evidence>
<dbReference type="Gene3D" id="2.30.30.100">
    <property type="match status" value="1"/>
</dbReference>
<dbReference type="Pfam" id="PF01423">
    <property type="entry name" value="LSM"/>
    <property type="match status" value="1"/>
</dbReference>